<feature type="transmembrane region" description="Helical" evidence="1">
    <location>
        <begin position="41"/>
        <end position="62"/>
    </location>
</feature>
<keyword evidence="1" id="KW-1133">Transmembrane helix</keyword>
<dbReference type="EMBL" id="JAMQKC010000027">
    <property type="protein sequence ID" value="MDC3418426.1"/>
    <property type="molecule type" value="Genomic_DNA"/>
</dbReference>
<feature type="transmembrane region" description="Helical" evidence="1">
    <location>
        <begin position="6"/>
        <end position="29"/>
    </location>
</feature>
<keyword evidence="1" id="KW-0812">Transmembrane</keyword>
<evidence type="ECO:0000313" key="2">
    <source>
        <dbReference type="EMBL" id="MDC3418426.1"/>
    </source>
</evidence>
<organism evidence="2 3">
    <name type="scientific">Aquibacillus salsiterrae</name>
    <dbReference type="NCBI Taxonomy" id="2950439"/>
    <lineage>
        <taxon>Bacteria</taxon>
        <taxon>Bacillati</taxon>
        <taxon>Bacillota</taxon>
        <taxon>Bacilli</taxon>
        <taxon>Bacillales</taxon>
        <taxon>Bacillaceae</taxon>
        <taxon>Aquibacillus</taxon>
    </lineage>
</organism>
<dbReference type="AlphaFoldDB" id="A0A9X3WJW2"/>
<name>A0A9X3WJW2_9BACI</name>
<accession>A0A9X3WJW2</accession>
<sequence length="64" mass="7252">MSLGWVGFISISLIILCFFYTLSFIENLQEGDKRIAVQSKIVAIVCLGLSLFIPFIFILIAYDF</sequence>
<reference evidence="2" key="1">
    <citation type="submission" date="2022-06" db="EMBL/GenBank/DDBJ databases">
        <title>Aquibacillus sp. a new bacterium isolated from soil saline samples.</title>
        <authorList>
            <person name="Galisteo C."/>
            <person name="De La Haba R."/>
            <person name="Sanchez-Porro C."/>
            <person name="Ventosa A."/>
        </authorList>
    </citation>
    <scope>NUCLEOTIDE SEQUENCE</scope>
    <source>
        <strain evidence="2">3ASR75-54</strain>
    </source>
</reference>
<keyword evidence="1" id="KW-0472">Membrane</keyword>
<dbReference type="RefSeq" id="WP_272447493.1">
    <property type="nucleotide sequence ID" value="NZ_JAMQKC010000027.1"/>
</dbReference>
<gene>
    <name evidence="2" type="ORF">NC799_16215</name>
</gene>
<keyword evidence="3" id="KW-1185">Reference proteome</keyword>
<evidence type="ECO:0000313" key="3">
    <source>
        <dbReference type="Proteomes" id="UP001145069"/>
    </source>
</evidence>
<dbReference type="Proteomes" id="UP001145069">
    <property type="component" value="Unassembled WGS sequence"/>
</dbReference>
<evidence type="ECO:0000256" key="1">
    <source>
        <dbReference type="SAM" id="Phobius"/>
    </source>
</evidence>
<comment type="caution">
    <text evidence="2">The sequence shown here is derived from an EMBL/GenBank/DDBJ whole genome shotgun (WGS) entry which is preliminary data.</text>
</comment>
<protein>
    <submittedName>
        <fullName evidence="2">Uncharacterized protein</fullName>
    </submittedName>
</protein>
<proteinExistence type="predicted"/>